<evidence type="ECO:0000256" key="1">
    <source>
        <dbReference type="ARBA" id="ARBA00004123"/>
    </source>
</evidence>
<dbReference type="GO" id="GO:0043565">
    <property type="term" value="F:sequence-specific DNA binding"/>
    <property type="evidence" value="ECO:0007669"/>
    <property type="project" value="InterPro"/>
</dbReference>
<dbReference type="GO" id="GO:0003700">
    <property type="term" value="F:DNA-binding transcription factor activity"/>
    <property type="evidence" value="ECO:0007669"/>
    <property type="project" value="InterPro"/>
</dbReference>
<comment type="caution">
    <text evidence="8">The sequence shown here is derived from an EMBL/GenBank/DDBJ whole genome shotgun (WGS) entry which is preliminary data.</text>
</comment>
<dbReference type="SUPFAM" id="SSF118290">
    <property type="entry name" value="WRKY DNA-binding domain"/>
    <property type="match status" value="1"/>
</dbReference>
<dbReference type="InterPro" id="IPR036576">
    <property type="entry name" value="WRKY_dom_sf"/>
</dbReference>
<dbReference type="GO" id="GO:0005634">
    <property type="term" value="C:nucleus"/>
    <property type="evidence" value="ECO:0007669"/>
    <property type="project" value="UniProtKB-SubCell"/>
</dbReference>
<protein>
    <recommendedName>
        <fullName evidence="7">WRKY domain-containing protein</fullName>
    </recommendedName>
</protein>
<evidence type="ECO:0000256" key="6">
    <source>
        <dbReference type="SAM" id="MobiDB-lite"/>
    </source>
</evidence>
<evidence type="ECO:0000256" key="4">
    <source>
        <dbReference type="ARBA" id="ARBA00023163"/>
    </source>
</evidence>
<dbReference type="InterPro" id="IPR003657">
    <property type="entry name" value="WRKY_dom"/>
</dbReference>
<evidence type="ECO:0000313" key="9">
    <source>
        <dbReference type="Proteomes" id="UP000660262"/>
    </source>
</evidence>
<dbReference type="PROSITE" id="PS50811">
    <property type="entry name" value="WRKY"/>
    <property type="match status" value="1"/>
</dbReference>
<dbReference type="Gene3D" id="2.20.25.80">
    <property type="entry name" value="WRKY domain"/>
    <property type="match status" value="1"/>
</dbReference>
<feature type="compositionally biased region" description="Polar residues" evidence="6">
    <location>
        <begin position="133"/>
        <end position="147"/>
    </location>
</feature>
<feature type="compositionally biased region" description="Basic and acidic residues" evidence="6">
    <location>
        <begin position="22"/>
        <end position="44"/>
    </location>
</feature>
<dbReference type="Pfam" id="PF03106">
    <property type="entry name" value="WRKY"/>
    <property type="match status" value="1"/>
</dbReference>
<dbReference type="OrthoDB" id="1918969at2759"/>
<evidence type="ECO:0000259" key="7">
    <source>
        <dbReference type="PROSITE" id="PS50811"/>
    </source>
</evidence>
<keyword evidence="9" id="KW-1185">Reference proteome</keyword>
<name>A0A830HQ06_9CHLO</name>
<feature type="region of interest" description="Disordered" evidence="6">
    <location>
        <begin position="91"/>
        <end position="229"/>
    </location>
</feature>
<dbReference type="Proteomes" id="UP000660262">
    <property type="component" value="Unassembled WGS sequence"/>
</dbReference>
<feature type="compositionally biased region" description="Low complexity" evidence="6">
    <location>
        <begin position="291"/>
        <end position="303"/>
    </location>
</feature>
<organism evidence="8 9">
    <name type="scientific">Pycnococcus provasolii</name>
    <dbReference type="NCBI Taxonomy" id="41880"/>
    <lineage>
        <taxon>Eukaryota</taxon>
        <taxon>Viridiplantae</taxon>
        <taxon>Chlorophyta</taxon>
        <taxon>Pseudoscourfieldiophyceae</taxon>
        <taxon>Pseudoscourfieldiales</taxon>
        <taxon>Pycnococcaceae</taxon>
        <taxon>Pycnococcus</taxon>
    </lineage>
</organism>
<dbReference type="PANTHER" id="PTHR31221">
    <property type="entry name" value="WRKY TRANSCRIPTION FACTOR PROTEIN 1-RELATED"/>
    <property type="match status" value="1"/>
</dbReference>
<evidence type="ECO:0000256" key="3">
    <source>
        <dbReference type="ARBA" id="ARBA00023125"/>
    </source>
</evidence>
<keyword evidence="2" id="KW-0805">Transcription regulation</keyword>
<reference evidence="8" key="1">
    <citation type="submission" date="2020-10" db="EMBL/GenBank/DDBJ databases">
        <title>Unveiling of a novel bifunctional photoreceptor, Dualchrome1, isolated from a cosmopolitan green alga.</title>
        <authorList>
            <person name="Suzuki S."/>
            <person name="Kawachi M."/>
        </authorList>
    </citation>
    <scope>NUCLEOTIDE SEQUENCE</scope>
    <source>
        <strain evidence="8">NIES 2893</strain>
    </source>
</reference>
<comment type="subcellular location">
    <subcellularLocation>
        <location evidence="1">Nucleus</location>
    </subcellularLocation>
</comment>
<keyword evidence="3" id="KW-0238">DNA-binding</keyword>
<dbReference type="FunFam" id="2.20.25.80:FF:000003">
    <property type="entry name" value="WRKY transcription factor 57"/>
    <property type="match status" value="1"/>
</dbReference>
<evidence type="ECO:0000313" key="8">
    <source>
        <dbReference type="EMBL" id="GHP08823.1"/>
    </source>
</evidence>
<feature type="region of interest" description="Disordered" evidence="6">
    <location>
        <begin position="262"/>
        <end position="303"/>
    </location>
</feature>
<dbReference type="InterPro" id="IPR044810">
    <property type="entry name" value="WRKY_plant"/>
</dbReference>
<dbReference type="SMART" id="SM00774">
    <property type="entry name" value="WRKY"/>
    <property type="match status" value="1"/>
</dbReference>
<feature type="compositionally biased region" description="Low complexity" evidence="6">
    <location>
        <begin position="262"/>
        <end position="274"/>
    </location>
</feature>
<feature type="compositionally biased region" description="Pro residues" evidence="6">
    <location>
        <begin position="193"/>
        <end position="203"/>
    </location>
</feature>
<evidence type="ECO:0000256" key="5">
    <source>
        <dbReference type="ARBA" id="ARBA00023242"/>
    </source>
</evidence>
<dbReference type="PANTHER" id="PTHR31221:SF193">
    <property type="entry name" value="WRKY TRANSCRIPTION FACTOR PROTEIN 1-RELATED"/>
    <property type="match status" value="1"/>
</dbReference>
<accession>A0A830HQ06</accession>
<feature type="compositionally biased region" description="Pro residues" evidence="6">
    <location>
        <begin position="8"/>
        <end position="20"/>
    </location>
</feature>
<keyword evidence="5" id="KW-0539">Nucleus</keyword>
<dbReference type="EMBL" id="BNJQ01000022">
    <property type="protein sequence ID" value="GHP08823.1"/>
    <property type="molecule type" value="Genomic_DNA"/>
</dbReference>
<keyword evidence="4" id="KW-0804">Transcription</keyword>
<gene>
    <name evidence="8" type="ORF">PPROV_000756000</name>
</gene>
<feature type="domain" description="WRKY" evidence="7">
    <location>
        <begin position="50"/>
        <end position="115"/>
    </location>
</feature>
<feature type="region of interest" description="Disordered" evidence="6">
    <location>
        <begin position="1"/>
        <end position="44"/>
    </location>
</feature>
<evidence type="ECO:0000256" key="2">
    <source>
        <dbReference type="ARBA" id="ARBA00023015"/>
    </source>
</evidence>
<dbReference type="AlphaFoldDB" id="A0A830HQ06"/>
<sequence length="318" mass="32680">MVHGVAAPLPPAVPPPPAPPRRLSDVTLEHARSSDASAGKDSKLVVRTRSTVEILEDGYRWRKYGQKLVKGNPNPRSYYKCTFSGCSVRKHVERNSSDPSVVVTTYEGVHSHPAPSQTPAQRGEGARKPRLSPPTTDNGKGSKSGSRQAAARGIRPLVMPDLDNAARRAGEEPALPTPDGEAPPVRKWSESVGPPPPPPPPLPRASKGAAAGTPRAPPPPKKAAAAAANAAFKLASAQKGKAPTKGKPAGLKIDPIHAAAPASASGATVTPTSAKEPTPTSARSLDVGGFLTTPTTPSPTELPAAPELAKIAVAGCDA</sequence>
<proteinExistence type="predicted"/>